<accession>A0A090V1Z3</accession>
<sequence length="61" mass="7306">MYTVDGRTESFTSAMVIFIMQTLLQLTEERFERDVVISLKKRHDGFTHHFIYQPFLIIFAH</sequence>
<evidence type="ECO:0000313" key="1">
    <source>
        <dbReference type="EMBL" id="GAL58118.1"/>
    </source>
</evidence>
<dbReference type="STRING" id="1115515.EV102420_09_01500"/>
<dbReference type="EMBL" id="BBMZ01000009">
    <property type="protein sequence ID" value="GAL58118.1"/>
    <property type="molecule type" value="Genomic_DNA"/>
</dbReference>
<proteinExistence type="predicted"/>
<evidence type="ECO:0000313" key="2">
    <source>
        <dbReference type="Proteomes" id="UP000029462"/>
    </source>
</evidence>
<reference evidence="1 2" key="1">
    <citation type="submission" date="2014-09" db="EMBL/GenBank/DDBJ databases">
        <title>Whole genome shotgun sequence of Escherichia vulneris NBRC 102420.</title>
        <authorList>
            <person name="Yoshida Y."/>
            <person name="Hosoyama A."/>
            <person name="Tsuchikane K."/>
            <person name="Ohji S."/>
            <person name="Ichikawa N."/>
            <person name="Kimura A."/>
            <person name="Yamazoe A."/>
            <person name="Ezaki T."/>
            <person name="Fujita N."/>
        </authorList>
    </citation>
    <scope>NUCLEOTIDE SEQUENCE [LARGE SCALE GENOMIC DNA]</scope>
    <source>
        <strain evidence="1 2">NBRC 102420</strain>
    </source>
</reference>
<dbReference type="AlphaFoldDB" id="A0A090V1Z3"/>
<dbReference type="Proteomes" id="UP000029462">
    <property type="component" value="Unassembled WGS sequence"/>
</dbReference>
<name>A0A090V1Z3_PSEVU</name>
<keyword evidence="2" id="KW-1185">Reference proteome</keyword>
<comment type="caution">
    <text evidence="1">The sequence shown here is derived from an EMBL/GenBank/DDBJ whole genome shotgun (WGS) entry which is preliminary data.</text>
</comment>
<organism evidence="1 2">
    <name type="scientific">Pseudescherichia vulneris NBRC 102420</name>
    <dbReference type="NCBI Taxonomy" id="1115515"/>
    <lineage>
        <taxon>Bacteria</taxon>
        <taxon>Pseudomonadati</taxon>
        <taxon>Pseudomonadota</taxon>
        <taxon>Gammaproteobacteria</taxon>
        <taxon>Enterobacterales</taxon>
        <taxon>Enterobacteriaceae</taxon>
        <taxon>Pseudescherichia</taxon>
    </lineage>
</organism>
<gene>
    <name evidence="1" type="ORF">EV102420_09_01500</name>
</gene>
<protein>
    <submittedName>
        <fullName evidence="1">Uncharacterized protein</fullName>
    </submittedName>
</protein>